<dbReference type="GO" id="GO:0005886">
    <property type="term" value="C:plasma membrane"/>
    <property type="evidence" value="ECO:0007669"/>
    <property type="project" value="UniProtKB-SubCell"/>
</dbReference>
<dbReference type="GO" id="GO:0005549">
    <property type="term" value="F:odorant binding"/>
    <property type="evidence" value="ECO:0007669"/>
    <property type="project" value="InterPro"/>
</dbReference>
<comment type="similarity">
    <text evidence="10">Belongs to the insect chemoreceptor superfamily. Heteromeric odorant receptor channel (TC 1.A.69) family.</text>
</comment>
<dbReference type="AlphaFoldDB" id="A0A8S1B852"/>
<accession>A0A8S1B852</accession>
<evidence type="ECO:0000256" key="8">
    <source>
        <dbReference type="ARBA" id="ARBA00023170"/>
    </source>
</evidence>
<feature type="transmembrane region" description="Helical" evidence="10">
    <location>
        <begin position="30"/>
        <end position="54"/>
    </location>
</feature>
<evidence type="ECO:0000313" key="12">
    <source>
        <dbReference type="Proteomes" id="UP000494106"/>
    </source>
</evidence>
<protein>
    <recommendedName>
        <fullName evidence="10">Odorant receptor</fullName>
    </recommendedName>
</protein>
<name>A0A8S1B852_ARCPL</name>
<feature type="transmembrane region" description="Helical" evidence="10">
    <location>
        <begin position="141"/>
        <end position="170"/>
    </location>
</feature>
<evidence type="ECO:0000313" key="11">
    <source>
        <dbReference type="EMBL" id="CAB3252921.1"/>
    </source>
</evidence>
<keyword evidence="7 10" id="KW-0472">Membrane</keyword>
<feature type="transmembrane region" description="Helical" evidence="10">
    <location>
        <begin position="329"/>
        <end position="350"/>
    </location>
</feature>
<keyword evidence="6 10" id="KW-1133">Transmembrane helix</keyword>
<feature type="transmembrane region" description="Helical" evidence="10">
    <location>
        <begin position="7"/>
        <end position="24"/>
    </location>
</feature>
<evidence type="ECO:0000256" key="5">
    <source>
        <dbReference type="ARBA" id="ARBA00022725"/>
    </source>
</evidence>
<evidence type="ECO:0000256" key="3">
    <source>
        <dbReference type="ARBA" id="ARBA00022606"/>
    </source>
</evidence>
<evidence type="ECO:0000256" key="1">
    <source>
        <dbReference type="ARBA" id="ARBA00004651"/>
    </source>
</evidence>
<dbReference type="GO" id="GO:0004984">
    <property type="term" value="F:olfactory receptor activity"/>
    <property type="evidence" value="ECO:0007669"/>
    <property type="project" value="InterPro"/>
</dbReference>
<dbReference type="InterPro" id="IPR004117">
    <property type="entry name" value="7tm6_olfct_rcpt"/>
</dbReference>
<evidence type="ECO:0000256" key="7">
    <source>
        <dbReference type="ARBA" id="ARBA00023136"/>
    </source>
</evidence>
<evidence type="ECO:0000256" key="4">
    <source>
        <dbReference type="ARBA" id="ARBA00022692"/>
    </source>
</evidence>
<evidence type="ECO:0000256" key="2">
    <source>
        <dbReference type="ARBA" id="ARBA00022475"/>
    </source>
</evidence>
<dbReference type="PANTHER" id="PTHR21137:SF35">
    <property type="entry name" value="ODORANT RECEPTOR 19A-RELATED"/>
    <property type="match status" value="1"/>
</dbReference>
<keyword evidence="4 10" id="KW-0812">Transmembrane</keyword>
<evidence type="ECO:0000256" key="9">
    <source>
        <dbReference type="ARBA" id="ARBA00023224"/>
    </source>
</evidence>
<evidence type="ECO:0000256" key="6">
    <source>
        <dbReference type="ARBA" id="ARBA00022989"/>
    </source>
</evidence>
<organism evidence="11 12">
    <name type="scientific">Arctia plantaginis</name>
    <name type="common">Wood tiger moth</name>
    <name type="synonym">Phalaena plantaginis</name>
    <dbReference type="NCBI Taxonomy" id="874455"/>
    <lineage>
        <taxon>Eukaryota</taxon>
        <taxon>Metazoa</taxon>
        <taxon>Ecdysozoa</taxon>
        <taxon>Arthropoda</taxon>
        <taxon>Hexapoda</taxon>
        <taxon>Insecta</taxon>
        <taxon>Pterygota</taxon>
        <taxon>Neoptera</taxon>
        <taxon>Endopterygota</taxon>
        <taxon>Lepidoptera</taxon>
        <taxon>Glossata</taxon>
        <taxon>Ditrysia</taxon>
        <taxon>Noctuoidea</taxon>
        <taxon>Erebidae</taxon>
        <taxon>Arctiinae</taxon>
        <taxon>Arctia</taxon>
    </lineage>
</organism>
<evidence type="ECO:0000256" key="10">
    <source>
        <dbReference type="RuleBase" id="RU351113"/>
    </source>
</evidence>
<keyword evidence="3 10" id="KW-0716">Sensory transduction</keyword>
<dbReference type="PANTHER" id="PTHR21137">
    <property type="entry name" value="ODORANT RECEPTOR"/>
    <property type="match status" value="1"/>
</dbReference>
<comment type="caution">
    <text evidence="11">The sequence shown here is derived from an EMBL/GenBank/DDBJ whole genome shotgun (WGS) entry which is preliminary data.</text>
</comment>
<keyword evidence="12" id="KW-1185">Reference proteome</keyword>
<sequence>MVSAACYIYVYLFSMAWFVFWRCTITGERVAAMIILSLGITSEIGNLKLIYMCLHMNKIKKIAKDFLACDNQMIRGSRFHINLLKSLRNVKKRAIIYWMILVGNGILYLLKPALIPGRNLPENQFVIYGLEPMFVSPHYEIAYFMMIGGIFFVCYVPANVTAFLIVIAGYTESQMLALSEEMLHIWPDAIKAAEREIEVSNIDEHIPSNKKLINKYVMRRLKEIIVRHALVINLFKRVEGVFRGAIAMGFILLIIGLIAELLGKLENTYLQMPFAFMQVAMDCFTGQRVMDASIVFEQAVYDCQWEKFDKANMKMVHIMVQNSQKTMTLSAGGMAMLSFSCLMTITRGIYSAYTALRSTVK</sequence>
<dbReference type="Pfam" id="PF02949">
    <property type="entry name" value="7tm_6"/>
    <property type="match status" value="1"/>
</dbReference>
<comment type="subcellular location">
    <subcellularLocation>
        <location evidence="1 10">Cell membrane</location>
        <topology evidence="1 10">Multi-pass membrane protein</topology>
    </subcellularLocation>
</comment>
<keyword evidence="5 10" id="KW-0552">Olfaction</keyword>
<dbReference type="EMBL" id="CADEBC010000561">
    <property type="protein sequence ID" value="CAB3252921.1"/>
    <property type="molecule type" value="Genomic_DNA"/>
</dbReference>
<dbReference type="OrthoDB" id="7550533at2759"/>
<feature type="transmembrane region" description="Helical" evidence="10">
    <location>
        <begin position="241"/>
        <end position="262"/>
    </location>
</feature>
<dbReference type="GO" id="GO:0007165">
    <property type="term" value="P:signal transduction"/>
    <property type="evidence" value="ECO:0007669"/>
    <property type="project" value="UniProtKB-KW"/>
</dbReference>
<comment type="caution">
    <text evidence="10">Lacks conserved residue(s) required for the propagation of feature annotation.</text>
</comment>
<keyword evidence="2" id="KW-1003">Cell membrane</keyword>
<keyword evidence="8 10" id="KW-0675">Receptor</keyword>
<reference evidence="11 12" key="1">
    <citation type="submission" date="2020-04" db="EMBL/GenBank/DDBJ databases">
        <authorList>
            <person name="Wallbank WR R."/>
            <person name="Pardo Diaz C."/>
            <person name="Kozak K."/>
            <person name="Martin S."/>
            <person name="Jiggins C."/>
            <person name="Moest M."/>
            <person name="Warren A I."/>
            <person name="Byers J.R.P. K."/>
            <person name="Montejo-Kovacevich G."/>
            <person name="Yen C E."/>
        </authorList>
    </citation>
    <scope>NUCLEOTIDE SEQUENCE [LARGE SCALE GENOMIC DNA]</scope>
</reference>
<gene>
    <name evidence="11" type="ORF">APLA_LOCUS13788</name>
</gene>
<feature type="transmembrane region" description="Helical" evidence="10">
    <location>
        <begin position="95"/>
        <end position="115"/>
    </location>
</feature>
<keyword evidence="9 10" id="KW-0807">Transducer</keyword>
<proteinExistence type="inferred from homology"/>
<dbReference type="Proteomes" id="UP000494106">
    <property type="component" value="Unassembled WGS sequence"/>
</dbReference>